<dbReference type="PROSITE" id="PS51257">
    <property type="entry name" value="PROKAR_LIPOPROTEIN"/>
    <property type="match status" value="1"/>
</dbReference>
<proteinExistence type="predicted"/>
<organism evidence="2 3">
    <name type="scientific">Acinetobacter indicus</name>
    <dbReference type="NCBI Taxonomy" id="756892"/>
    <lineage>
        <taxon>Bacteria</taxon>
        <taxon>Pseudomonadati</taxon>
        <taxon>Pseudomonadota</taxon>
        <taxon>Gammaproteobacteria</taxon>
        <taxon>Moraxellales</taxon>
        <taxon>Moraxellaceae</taxon>
        <taxon>Acinetobacter</taxon>
    </lineage>
</organism>
<feature type="signal peptide" evidence="1">
    <location>
        <begin position="1"/>
        <end position="22"/>
    </location>
</feature>
<protein>
    <submittedName>
        <fullName evidence="2">Uncharacterized protein</fullName>
    </submittedName>
</protein>
<evidence type="ECO:0000313" key="3">
    <source>
        <dbReference type="Proteomes" id="UP000503440"/>
    </source>
</evidence>
<name>A0A6C0Y6E6_9GAMM</name>
<geneLocation type="plasmid" evidence="3">
    <name>pb18-1</name>
</geneLocation>
<dbReference type="AlphaFoldDB" id="A0A6C0Y6E6"/>
<keyword evidence="1" id="KW-0732">Signal</keyword>
<sequence length="168" mass="19237">MKLKSLFLAAGISVGCMSSAYAYEPFPLSPAWIKTTFSAMKIAESPVFRGKVLMVNGQNSFLVEREDGSQMTVRLFHTHVTGNESPKLMQRQQNALKEFVGYTWYIRGDQKENNTEGVFLTKDGENANMLLVYSGLYDLNTRSLIYSYDKKLMENKYKYMQSRNLIPK</sequence>
<accession>A0A6C0Y6E6</accession>
<keyword evidence="2" id="KW-0614">Plasmid</keyword>
<dbReference type="Proteomes" id="UP000503440">
    <property type="component" value="Plasmid pB18-1"/>
</dbReference>
<evidence type="ECO:0000256" key="1">
    <source>
        <dbReference type="SAM" id="SignalP"/>
    </source>
</evidence>
<reference evidence="2 3" key="1">
    <citation type="submission" date="2019-09" db="EMBL/GenBank/DDBJ databases">
        <title>Non-baumannii Acinetobacter spp. carrying blaNDM-1 isolated in China.</title>
        <authorList>
            <person name="Cui C."/>
            <person name="Chen C."/>
            <person name="Sun J."/>
            <person name="Liu Y."/>
        </authorList>
    </citation>
    <scope>NUCLEOTIDE SEQUENCE [LARGE SCALE GENOMIC DNA]</scope>
    <source>
        <strain evidence="2 3">B18</strain>
        <plasmid evidence="3">pb18-1</plasmid>
    </source>
</reference>
<dbReference type="EMBL" id="CP044456">
    <property type="protein sequence ID" value="QIC71804.1"/>
    <property type="molecule type" value="Genomic_DNA"/>
</dbReference>
<dbReference type="RefSeq" id="WP_163146464.1">
    <property type="nucleotide sequence ID" value="NZ_CP044456.1"/>
</dbReference>
<gene>
    <name evidence="2" type="ORF">FSC09_15540</name>
</gene>
<feature type="chain" id="PRO_5025360847" evidence="1">
    <location>
        <begin position="23"/>
        <end position="168"/>
    </location>
</feature>
<evidence type="ECO:0000313" key="2">
    <source>
        <dbReference type="EMBL" id="QIC71804.1"/>
    </source>
</evidence>